<sequence length="144" mass="15693">MPKVRHRIGFHDSAFSSDGSSSRKPTNGVRDPLSLFPDVPLNPQHRYCTPPPLDPSLIERDDVEVGFPPSSLSRNPSVSDHLALFEEPPPPPPVGSQDNPILLDDEGDGALRRGILSNHQQSHGEWLHSKHVLATQTGGLQGPH</sequence>
<reference evidence="2" key="1">
    <citation type="submission" date="2019-01" db="EMBL/GenBank/DDBJ databases">
        <title>Draft genome sequences of three monokaryotic isolates of the white-rot basidiomycete fungus Dichomitus squalens.</title>
        <authorList>
            <consortium name="DOE Joint Genome Institute"/>
            <person name="Lopez S.C."/>
            <person name="Andreopoulos B."/>
            <person name="Pangilinan J."/>
            <person name="Lipzen A."/>
            <person name="Riley R."/>
            <person name="Ahrendt S."/>
            <person name="Ng V."/>
            <person name="Barry K."/>
            <person name="Daum C."/>
            <person name="Grigoriev I.V."/>
            <person name="Hilden K.S."/>
            <person name="Makela M.R."/>
            <person name="de Vries R.P."/>
        </authorList>
    </citation>
    <scope>NUCLEOTIDE SEQUENCE [LARGE SCALE GENOMIC DNA]</scope>
    <source>
        <strain evidence="2">OM18370.1</strain>
    </source>
</reference>
<gene>
    <name evidence="2" type="ORF">BD311DRAFT_652466</name>
</gene>
<dbReference type="AlphaFoldDB" id="A0A4Q9N3M9"/>
<accession>A0A4Q9N3M9</accession>
<dbReference type="Proteomes" id="UP000292957">
    <property type="component" value="Unassembled WGS sequence"/>
</dbReference>
<organism evidence="2">
    <name type="scientific">Dichomitus squalens</name>
    <dbReference type="NCBI Taxonomy" id="114155"/>
    <lineage>
        <taxon>Eukaryota</taxon>
        <taxon>Fungi</taxon>
        <taxon>Dikarya</taxon>
        <taxon>Basidiomycota</taxon>
        <taxon>Agaricomycotina</taxon>
        <taxon>Agaricomycetes</taxon>
        <taxon>Polyporales</taxon>
        <taxon>Polyporaceae</taxon>
        <taxon>Dichomitus</taxon>
    </lineage>
</organism>
<feature type="compositionally biased region" description="Low complexity" evidence="1">
    <location>
        <begin position="11"/>
        <end position="22"/>
    </location>
</feature>
<evidence type="ECO:0000256" key="1">
    <source>
        <dbReference type="SAM" id="MobiDB-lite"/>
    </source>
</evidence>
<proteinExistence type="predicted"/>
<dbReference type="EMBL" id="ML143391">
    <property type="protein sequence ID" value="TBU33611.1"/>
    <property type="molecule type" value="Genomic_DNA"/>
</dbReference>
<feature type="region of interest" description="Disordered" evidence="1">
    <location>
        <begin position="63"/>
        <end position="107"/>
    </location>
</feature>
<evidence type="ECO:0000313" key="2">
    <source>
        <dbReference type="EMBL" id="TBU33611.1"/>
    </source>
</evidence>
<protein>
    <submittedName>
        <fullName evidence="2">Uncharacterized protein</fullName>
    </submittedName>
</protein>
<name>A0A4Q9N3M9_9APHY</name>
<feature type="region of interest" description="Disordered" evidence="1">
    <location>
        <begin position="1"/>
        <end position="44"/>
    </location>
</feature>
<dbReference type="OrthoDB" id="2754802at2759"/>